<dbReference type="Gene3D" id="3.40.630.30">
    <property type="match status" value="1"/>
</dbReference>
<evidence type="ECO:0000313" key="2">
    <source>
        <dbReference type="Proteomes" id="UP000616724"/>
    </source>
</evidence>
<dbReference type="EMBL" id="BOOH01000009">
    <property type="protein sequence ID" value="GIH74437.1"/>
    <property type="molecule type" value="Genomic_DNA"/>
</dbReference>
<comment type="caution">
    <text evidence="1">The sequence shown here is derived from an EMBL/GenBank/DDBJ whole genome shotgun (WGS) entry which is preliminary data.</text>
</comment>
<dbReference type="Proteomes" id="UP000616724">
    <property type="component" value="Unassembled WGS sequence"/>
</dbReference>
<dbReference type="Pfam" id="PF04339">
    <property type="entry name" value="FemAB_like"/>
    <property type="match status" value="1"/>
</dbReference>
<organism evidence="1 2">
    <name type="scientific">Planobispora longispora</name>
    <dbReference type="NCBI Taxonomy" id="28887"/>
    <lineage>
        <taxon>Bacteria</taxon>
        <taxon>Bacillati</taxon>
        <taxon>Actinomycetota</taxon>
        <taxon>Actinomycetes</taxon>
        <taxon>Streptosporangiales</taxon>
        <taxon>Streptosporangiaceae</taxon>
        <taxon>Planobispora</taxon>
    </lineage>
</organism>
<keyword evidence="2" id="KW-1185">Reference proteome</keyword>
<reference evidence="1 2" key="1">
    <citation type="submission" date="2021-01" db="EMBL/GenBank/DDBJ databases">
        <title>Whole genome shotgun sequence of Planobispora longispora NBRC 13918.</title>
        <authorList>
            <person name="Komaki H."/>
            <person name="Tamura T."/>
        </authorList>
    </citation>
    <scope>NUCLEOTIDE SEQUENCE [LARGE SCALE GENOMIC DNA]</scope>
    <source>
        <strain evidence="1 2">NBRC 13918</strain>
    </source>
</reference>
<dbReference type="SUPFAM" id="SSF55729">
    <property type="entry name" value="Acyl-CoA N-acyltransferases (Nat)"/>
    <property type="match status" value="1"/>
</dbReference>
<dbReference type="InterPro" id="IPR007434">
    <property type="entry name" value="FemAB-like"/>
</dbReference>
<dbReference type="InterPro" id="IPR016181">
    <property type="entry name" value="Acyl_CoA_acyltransferase"/>
</dbReference>
<accession>A0A8J3REV4</accession>
<dbReference type="RefSeq" id="WP_203889175.1">
    <property type="nucleotide sequence ID" value="NZ_BOOH01000009.1"/>
</dbReference>
<evidence type="ECO:0000313" key="1">
    <source>
        <dbReference type="EMBL" id="GIH74437.1"/>
    </source>
</evidence>
<gene>
    <name evidence="1" type="ORF">Plo01_08660</name>
</gene>
<name>A0A8J3REV4_9ACTN</name>
<dbReference type="AlphaFoldDB" id="A0A8J3REV4"/>
<proteinExistence type="predicted"/>
<sequence length="412" mass="43872">MSDAPAPAPAPVQVPAFADVTGGMDPARWDALARDHFYSSVNWLRFCAGDGGITTGGLHLEAPGAGTVGVPVTAVRSIGNPFYQWDRILGEAGLPSPGPSGLLVGAHRGYQANILASPGISREQAAKELLCGLEDLAGELAAAGAAGPLPAGASGGRDAGAVPTVAMFLSTPDVVALRAAGVRAMPVALQPDAWIPLPEGGGWDEWMRSLPSKRRADIVRRDRRNFLEAGYEVVHTTLGECGPQAARLLACTERRYGHDADVEELAESIRIQAEALGADARVLLLSRPGEDPVGYCLYYMWGDTLYLRAAGFDYDRLAGAAEYFNLVYYIPLIIACENGLRWLHAGIEAAEAKVLRGAELRPLWMLDLSRDSVLAGRDDDVRAHNAGLVARWGEASPAIAKALVRDLWEPFC</sequence>
<protein>
    <recommendedName>
        <fullName evidence="3">GNAT family N-acetyltransferase</fullName>
    </recommendedName>
</protein>
<evidence type="ECO:0008006" key="3">
    <source>
        <dbReference type="Google" id="ProtNLM"/>
    </source>
</evidence>